<evidence type="ECO:0000256" key="1">
    <source>
        <dbReference type="ARBA" id="ARBA00008061"/>
    </source>
</evidence>
<reference evidence="3" key="2">
    <citation type="submission" date="2023-06" db="EMBL/GenBank/DDBJ databases">
        <authorList>
            <consortium name="Lawrence Berkeley National Laboratory"/>
            <person name="Haridas S."/>
            <person name="Hensen N."/>
            <person name="Bonometti L."/>
            <person name="Westerberg I."/>
            <person name="Brannstrom I.O."/>
            <person name="Guillou S."/>
            <person name="Cros-Aarteil S."/>
            <person name="Calhoun S."/>
            <person name="Kuo A."/>
            <person name="Mondo S."/>
            <person name="Pangilinan J."/>
            <person name="Riley R."/>
            <person name="Labutti K."/>
            <person name="Andreopoulos B."/>
            <person name="Lipzen A."/>
            <person name="Chen C."/>
            <person name="Yanf M."/>
            <person name="Daum C."/>
            <person name="Ng V."/>
            <person name="Clum A."/>
            <person name="Steindorff A."/>
            <person name="Ohm R."/>
            <person name="Martin F."/>
            <person name="Silar P."/>
            <person name="Natvig D."/>
            <person name="Lalanne C."/>
            <person name="Gautier V."/>
            <person name="Ament-Velasquez S.L."/>
            <person name="Kruys A."/>
            <person name="Hutchinson M.I."/>
            <person name="Powell A.J."/>
            <person name="Barry K."/>
            <person name="Miller A.N."/>
            <person name="Grigoriev I.V."/>
            <person name="Debuchy R."/>
            <person name="Gladieux P."/>
            <person name="Thoren M.H."/>
            <person name="Johannesson H."/>
        </authorList>
    </citation>
    <scope>NUCLEOTIDE SEQUENCE</scope>
    <source>
        <strain evidence="3">CBS 118394</strain>
    </source>
</reference>
<dbReference type="GO" id="GO:0005987">
    <property type="term" value="P:sucrose catabolic process"/>
    <property type="evidence" value="ECO:0007669"/>
    <property type="project" value="TreeGrafter"/>
</dbReference>
<protein>
    <submittedName>
        <fullName evidence="3">Oligo-1,6-glucosidase</fullName>
    </submittedName>
</protein>
<sequence>MVERSNRTASFQSHPGNTSGWGSVKGITSRLDYLKDLGVNVLWTSSIYKSPQADMGYDIADYEDIDPRYGTPEPPNNWAQILGEANSAWNFEEATGEYYLGPFTPEQPDLNWENPAVHEAVWDIMHFWLNRGVSGFRMDVINLISKDPWYPYAPVILGAGYLYQPGQRFFINGPKLHDYLRDMNSEVLSKHDAIALGEMPDVHDPANAPRAVGARSGELNMIFIFDLVDIDNPNVRMALQPWTVRDMKAIITRWQLETCIWSM</sequence>
<gene>
    <name evidence="3" type="ORF">B0H66DRAFT_485798</name>
</gene>
<evidence type="ECO:0000313" key="4">
    <source>
        <dbReference type="Proteomes" id="UP001283341"/>
    </source>
</evidence>
<dbReference type="Proteomes" id="UP001283341">
    <property type="component" value="Unassembled WGS sequence"/>
</dbReference>
<evidence type="ECO:0000259" key="2">
    <source>
        <dbReference type="SMART" id="SM00642"/>
    </source>
</evidence>
<dbReference type="PANTHER" id="PTHR10357:SF232">
    <property type="entry name" value="GLYCOSYL HYDROLASE FAMILY 13 CATALYTIC DOMAIN-CONTAINING PROTEIN"/>
    <property type="match status" value="1"/>
</dbReference>
<dbReference type="GO" id="GO:0004574">
    <property type="term" value="F:oligo-1,6-glucosidase activity"/>
    <property type="evidence" value="ECO:0007669"/>
    <property type="project" value="TreeGrafter"/>
</dbReference>
<dbReference type="GO" id="GO:0000025">
    <property type="term" value="P:maltose catabolic process"/>
    <property type="evidence" value="ECO:0007669"/>
    <property type="project" value="TreeGrafter"/>
</dbReference>
<dbReference type="SMART" id="SM00642">
    <property type="entry name" value="Aamy"/>
    <property type="match status" value="1"/>
</dbReference>
<reference evidence="3" key="1">
    <citation type="journal article" date="2023" name="Mol. Phylogenet. Evol.">
        <title>Genome-scale phylogeny and comparative genomics of the fungal order Sordariales.</title>
        <authorList>
            <person name="Hensen N."/>
            <person name="Bonometti L."/>
            <person name="Westerberg I."/>
            <person name="Brannstrom I.O."/>
            <person name="Guillou S."/>
            <person name="Cros-Aarteil S."/>
            <person name="Calhoun S."/>
            <person name="Haridas S."/>
            <person name="Kuo A."/>
            <person name="Mondo S."/>
            <person name="Pangilinan J."/>
            <person name="Riley R."/>
            <person name="LaButti K."/>
            <person name="Andreopoulos B."/>
            <person name="Lipzen A."/>
            <person name="Chen C."/>
            <person name="Yan M."/>
            <person name="Daum C."/>
            <person name="Ng V."/>
            <person name="Clum A."/>
            <person name="Steindorff A."/>
            <person name="Ohm R.A."/>
            <person name="Martin F."/>
            <person name="Silar P."/>
            <person name="Natvig D.O."/>
            <person name="Lalanne C."/>
            <person name="Gautier V."/>
            <person name="Ament-Velasquez S.L."/>
            <person name="Kruys A."/>
            <person name="Hutchinson M.I."/>
            <person name="Powell A.J."/>
            <person name="Barry K."/>
            <person name="Miller A.N."/>
            <person name="Grigoriev I.V."/>
            <person name="Debuchy R."/>
            <person name="Gladieux P."/>
            <person name="Hiltunen Thoren M."/>
            <person name="Johannesson H."/>
        </authorList>
    </citation>
    <scope>NUCLEOTIDE SEQUENCE</scope>
    <source>
        <strain evidence="3">CBS 118394</strain>
    </source>
</reference>
<dbReference type="InterPro" id="IPR017853">
    <property type="entry name" value="GH"/>
</dbReference>
<dbReference type="AlphaFoldDB" id="A0AAE0HUZ1"/>
<dbReference type="GO" id="GO:0004575">
    <property type="term" value="F:sucrose alpha-glucosidase activity"/>
    <property type="evidence" value="ECO:0007669"/>
    <property type="project" value="TreeGrafter"/>
</dbReference>
<dbReference type="EMBL" id="JAUEDM010000009">
    <property type="protein sequence ID" value="KAK3312456.1"/>
    <property type="molecule type" value="Genomic_DNA"/>
</dbReference>
<accession>A0AAE0HUZ1</accession>
<dbReference type="Pfam" id="PF00128">
    <property type="entry name" value="Alpha-amylase"/>
    <property type="match status" value="1"/>
</dbReference>
<keyword evidence="4" id="KW-1185">Reference proteome</keyword>
<proteinExistence type="inferred from homology"/>
<comment type="similarity">
    <text evidence="1">Belongs to the glycosyl hydrolase 13 family.</text>
</comment>
<dbReference type="GO" id="GO:0033934">
    <property type="term" value="F:glucan 1,4-alpha-maltotriohydrolase activity"/>
    <property type="evidence" value="ECO:0007669"/>
    <property type="project" value="TreeGrafter"/>
</dbReference>
<feature type="domain" description="Glycosyl hydrolase family 13 catalytic" evidence="2">
    <location>
        <begin position="5"/>
        <end position="260"/>
    </location>
</feature>
<organism evidence="3 4">
    <name type="scientific">Apodospora peruviana</name>
    <dbReference type="NCBI Taxonomy" id="516989"/>
    <lineage>
        <taxon>Eukaryota</taxon>
        <taxon>Fungi</taxon>
        <taxon>Dikarya</taxon>
        <taxon>Ascomycota</taxon>
        <taxon>Pezizomycotina</taxon>
        <taxon>Sordariomycetes</taxon>
        <taxon>Sordariomycetidae</taxon>
        <taxon>Sordariales</taxon>
        <taxon>Lasiosphaeriaceae</taxon>
        <taxon>Apodospora</taxon>
    </lineage>
</organism>
<dbReference type="PANTHER" id="PTHR10357">
    <property type="entry name" value="ALPHA-AMYLASE FAMILY MEMBER"/>
    <property type="match status" value="1"/>
</dbReference>
<dbReference type="GO" id="GO:0004556">
    <property type="term" value="F:alpha-amylase activity"/>
    <property type="evidence" value="ECO:0007669"/>
    <property type="project" value="TreeGrafter"/>
</dbReference>
<dbReference type="SUPFAM" id="SSF51445">
    <property type="entry name" value="(Trans)glycosidases"/>
    <property type="match status" value="1"/>
</dbReference>
<dbReference type="Gene3D" id="3.20.20.80">
    <property type="entry name" value="Glycosidases"/>
    <property type="match status" value="1"/>
</dbReference>
<dbReference type="InterPro" id="IPR006047">
    <property type="entry name" value="GH13_cat_dom"/>
</dbReference>
<evidence type="ECO:0000313" key="3">
    <source>
        <dbReference type="EMBL" id="KAK3312456.1"/>
    </source>
</evidence>
<name>A0AAE0HUZ1_9PEZI</name>
<comment type="caution">
    <text evidence="3">The sequence shown here is derived from an EMBL/GenBank/DDBJ whole genome shotgun (WGS) entry which is preliminary data.</text>
</comment>